<keyword evidence="2" id="KW-1185">Reference proteome</keyword>
<dbReference type="AlphaFoldDB" id="A0A4Z2GUN2"/>
<organism evidence="1 2">
    <name type="scientific">Liparis tanakae</name>
    <name type="common">Tanaka's snailfish</name>
    <dbReference type="NCBI Taxonomy" id="230148"/>
    <lineage>
        <taxon>Eukaryota</taxon>
        <taxon>Metazoa</taxon>
        <taxon>Chordata</taxon>
        <taxon>Craniata</taxon>
        <taxon>Vertebrata</taxon>
        <taxon>Euteleostomi</taxon>
        <taxon>Actinopterygii</taxon>
        <taxon>Neopterygii</taxon>
        <taxon>Teleostei</taxon>
        <taxon>Neoteleostei</taxon>
        <taxon>Acanthomorphata</taxon>
        <taxon>Eupercaria</taxon>
        <taxon>Perciformes</taxon>
        <taxon>Cottioidei</taxon>
        <taxon>Cottales</taxon>
        <taxon>Liparidae</taxon>
        <taxon>Liparis</taxon>
    </lineage>
</organism>
<proteinExistence type="predicted"/>
<sequence>MFSNCFDKRADSLTQKERERVRPAEGLGGGRVVQGGAAGLVRLVDLGPGAHQGHSALVPPISSRVVQRLSSYLLVDVCPVVDQQLQTEGPVGGDGGQVQGGVAALVGLVHISSVVHQLGRHRLLPHVARHMERRVPKAIGLIDLTAEQTDTRSDSRGGGRVETS</sequence>
<evidence type="ECO:0000313" key="1">
    <source>
        <dbReference type="EMBL" id="TNN57226.1"/>
    </source>
</evidence>
<accession>A0A4Z2GUN2</accession>
<reference evidence="1 2" key="1">
    <citation type="submission" date="2019-03" db="EMBL/GenBank/DDBJ databases">
        <title>First draft genome of Liparis tanakae, snailfish: a comprehensive survey of snailfish specific genes.</title>
        <authorList>
            <person name="Kim W."/>
            <person name="Song I."/>
            <person name="Jeong J.-H."/>
            <person name="Kim D."/>
            <person name="Kim S."/>
            <person name="Ryu S."/>
            <person name="Song J.Y."/>
            <person name="Lee S.K."/>
        </authorList>
    </citation>
    <scope>NUCLEOTIDE SEQUENCE [LARGE SCALE GENOMIC DNA]</scope>
    <source>
        <tissue evidence="1">Muscle</tissue>
    </source>
</reference>
<gene>
    <name evidence="1" type="ORF">EYF80_032560</name>
</gene>
<dbReference type="EMBL" id="SRLO01000410">
    <property type="protein sequence ID" value="TNN57226.1"/>
    <property type="molecule type" value="Genomic_DNA"/>
</dbReference>
<name>A0A4Z2GUN2_9TELE</name>
<comment type="caution">
    <text evidence="1">The sequence shown here is derived from an EMBL/GenBank/DDBJ whole genome shotgun (WGS) entry which is preliminary data.</text>
</comment>
<evidence type="ECO:0000313" key="2">
    <source>
        <dbReference type="Proteomes" id="UP000314294"/>
    </source>
</evidence>
<protein>
    <submittedName>
        <fullName evidence="1">Uncharacterized protein</fullName>
    </submittedName>
</protein>
<dbReference type="Proteomes" id="UP000314294">
    <property type="component" value="Unassembled WGS sequence"/>
</dbReference>